<dbReference type="AlphaFoldDB" id="A0A563EKS5"/>
<dbReference type="Proteomes" id="UP000316639">
    <property type="component" value="Unassembled WGS sequence"/>
</dbReference>
<keyword evidence="3" id="KW-1185">Reference proteome</keyword>
<dbReference type="Pfam" id="PF04149">
    <property type="entry name" value="DUF397"/>
    <property type="match status" value="1"/>
</dbReference>
<sequence length="55" mass="6216">MLQDSWRKSSYSGATVDDNCVEVAFSEAVRVRDSKNTTGPTLTFSPEAWREFVSR</sequence>
<dbReference type="InterPro" id="IPR007278">
    <property type="entry name" value="DUF397"/>
</dbReference>
<evidence type="ECO:0000313" key="2">
    <source>
        <dbReference type="EMBL" id="TWP47771.1"/>
    </source>
</evidence>
<accession>A0A563EKS5</accession>
<gene>
    <name evidence="2" type="ORF">FKR81_31000</name>
</gene>
<reference evidence="2 3" key="1">
    <citation type="submission" date="2019-07" db="EMBL/GenBank/DDBJ databases">
        <title>Lentzea xizangensis sp. nov., isolated from Qinghai-Tibetan Plateau Soils.</title>
        <authorList>
            <person name="Huang J."/>
        </authorList>
    </citation>
    <scope>NUCLEOTIDE SEQUENCE [LARGE SCALE GENOMIC DNA]</scope>
    <source>
        <strain evidence="2 3">FXJ1.1311</strain>
    </source>
</reference>
<dbReference type="OrthoDB" id="3430276at2"/>
<proteinExistence type="predicted"/>
<name>A0A563EKS5_9PSEU</name>
<organism evidence="2 3">
    <name type="scientific">Lentzea tibetensis</name>
    <dbReference type="NCBI Taxonomy" id="2591470"/>
    <lineage>
        <taxon>Bacteria</taxon>
        <taxon>Bacillati</taxon>
        <taxon>Actinomycetota</taxon>
        <taxon>Actinomycetes</taxon>
        <taxon>Pseudonocardiales</taxon>
        <taxon>Pseudonocardiaceae</taxon>
        <taxon>Lentzea</taxon>
    </lineage>
</organism>
<dbReference type="EMBL" id="VOBR01000024">
    <property type="protein sequence ID" value="TWP47771.1"/>
    <property type="molecule type" value="Genomic_DNA"/>
</dbReference>
<evidence type="ECO:0000313" key="3">
    <source>
        <dbReference type="Proteomes" id="UP000316639"/>
    </source>
</evidence>
<feature type="domain" description="DUF397" evidence="1">
    <location>
        <begin position="5"/>
        <end position="54"/>
    </location>
</feature>
<evidence type="ECO:0000259" key="1">
    <source>
        <dbReference type="Pfam" id="PF04149"/>
    </source>
</evidence>
<protein>
    <submittedName>
        <fullName evidence="2">DUF397 domain-containing protein</fullName>
    </submittedName>
</protein>
<comment type="caution">
    <text evidence="2">The sequence shown here is derived from an EMBL/GenBank/DDBJ whole genome shotgun (WGS) entry which is preliminary data.</text>
</comment>